<feature type="transmembrane region" description="Helical" evidence="11">
    <location>
        <begin position="20"/>
        <end position="42"/>
    </location>
</feature>
<evidence type="ECO:0000256" key="10">
    <source>
        <dbReference type="ARBA" id="ARBA00023136"/>
    </source>
</evidence>
<feature type="transmembrane region" description="Helical" evidence="11">
    <location>
        <begin position="205"/>
        <end position="222"/>
    </location>
</feature>
<dbReference type="GO" id="GO:0043190">
    <property type="term" value="C:ATP-binding cassette (ABC) transporter complex"/>
    <property type="evidence" value="ECO:0007669"/>
    <property type="project" value="InterPro"/>
</dbReference>
<dbReference type="AlphaFoldDB" id="A0AAU7Q6V2"/>
<feature type="transmembrane region" description="Helical" evidence="11">
    <location>
        <begin position="114"/>
        <end position="135"/>
    </location>
</feature>
<evidence type="ECO:0000256" key="5">
    <source>
        <dbReference type="ARBA" id="ARBA00022475"/>
    </source>
</evidence>
<dbReference type="InterPro" id="IPR010065">
    <property type="entry name" value="AA_ABC_transptr_permease_3TM"/>
</dbReference>
<feature type="transmembrane region" description="Helical" evidence="11">
    <location>
        <begin position="62"/>
        <end position="93"/>
    </location>
</feature>
<feature type="transmembrane region" description="Helical" evidence="11">
    <location>
        <begin position="141"/>
        <end position="160"/>
    </location>
</feature>
<sequence>MASDIPLNLSIARTGRRDAIAAVCADPWFIALLILLALNAFWLLTGTAPLCIRLLWHWLPALLSGMVVNIGISIVAMALGTLAGLVIGALSLSPSRPLRYLVRLYVQIFRNAPILVLIYFTSYVFPFEFSLFHWYLPFPDWIKVVIGLGLSASAIIAEIFRGAIQSIASAQWEAAQSLAFRRGQIFRYVILPQCVRRMLPPWMNLYAGITMSTSLASLVGVHDLVDMATIASNTVARTDFTVLVYFALLLLFFIYCYPIARLTRLLEKRHAQS</sequence>
<keyword evidence="9 11" id="KW-1133">Transmembrane helix</keyword>
<dbReference type="Gene3D" id="1.10.3720.10">
    <property type="entry name" value="MetI-like"/>
    <property type="match status" value="1"/>
</dbReference>
<feature type="domain" description="ABC transmembrane type-1" evidence="12">
    <location>
        <begin position="66"/>
        <end position="261"/>
    </location>
</feature>
<evidence type="ECO:0000313" key="13">
    <source>
        <dbReference type="EMBL" id="XBS68915.1"/>
    </source>
</evidence>
<evidence type="ECO:0000256" key="7">
    <source>
        <dbReference type="ARBA" id="ARBA00022692"/>
    </source>
</evidence>
<dbReference type="SUPFAM" id="SSF161098">
    <property type="entry name" value="MetI-like"/>
    <property type="match status" value="1"/>
</dbReference>
<dbReference type="Pfam" id="PF00528">
    <property type="entry name" value="BPD_transp_1"/>
    <property type="match status" value="1"/>
</dbReference>
<dbReference type="PANTHER" id="PTHR30614:SF20">
    <property type="entry name" value="GLUTAMINE TRANSPORT SYSTEM PERMEASE PROTEIN GLNP"/>
    <property type="match status" value="1"/>
</dbReference>
<evidence type="ECO:0000256" key="8">
    <source>
        <dbReference type="ARBA" id="ARBA00022970"/>
    </source>
</evidence>
<dbReference type="PROSITE" id="PS50928">
    <property type="entry name" value="ABC_TM1"/>
    <property type="match status" value="1"/>
</dbReference>
<evidence type="ECO:0000256" key="9">
    <source>
        <dbReference type="ARBA" id="ARBA00022989"/>
    </source>
</evidence>
<keyword evidence="7 11" id="KW-0812">Transmembrane</keyword>
<dbReference type="GO" id="GO:0022857">
    <property type="term" value="F:transmembrane transporter activity"/>
    <property type="evidence" value="ECO:0007669"/>
    <property type="project" value="InterPro"/>
</dbReference>
<evidence type="ECO:0000256" key="2">
    <source>
        <dbReference type="ARBA" id="ARBA00004429"/>
    </source>
</evidence>
<accession>A0AAU7Q6V2</accession>
<gene>
    <name evidence="13" type="ORF">ABK905_20495</name>
</gene>
<keyword evidence="8" id="KW-0029">Amino-acid transport</keyword>
<proteinExistence type="inferred from homology"/>
<keyword evidence="10 11" id="KW-0472">Membrane</keyword>
<protein>
    <submittedName>
        <fullName evidence="13">Amino acid ABC transporter permease</fullName>
    </submittedName>
</protein>
<evidence type="ECO:0000256" key="6">
    <source>
        <dbReference type="ARBA" id="ARBA00022519"/>
    </source>
</evidence>
<evidence type="ECO:0000259" key="12">
    <source>
        <dbReference type="PROSITE" id="PS50928"/>
    </source>
</evidence>
<dbReference type="EMBL" id="CP157947">
    <property type="protein sequence ID" value="XBS68915.1"/>
    <property type="molecule type" value="Genomic_DNA"/>
</dbReference>
<organism evidence="13">
    <name type="scientific">Acerihabitans sp. KWT182</name>
    <dbReference type="NCBI Taxonomy" id="3157919"/>
    <lineage>
        <taxon>Bacteria</taxon>
        <taxon>Pseudomonadati</taxon>
        <taxon>Pseudomonadota</taxon>
        <taxon>Gammaproteobacteria</taxon>
        <taxon>Enterobacterales</taxon>
        <taxon>Pectobacteriaceae</taxon>
        <taxon>Acerihabitans</taxon>
    </lineage>
</organism>
<keyword evidence="6" id="KW-0997">Cell inner membrane</keyword>
<name>A0AAU7Q6V2_9GAMM</name>
<keyword evidence="4 11" id="KW-0813">Transport</keyword>
<dbReference type="InterPro" id="IPR043429">
    <property type="entry name" value="ArtM/GltK/GlnP/TcyL/YhdX-like"/>
</dbReference>
<dbReference type="CDD" id="cd06261">
    <property type="entry name" value="TM_PBP2"/>
    <property type="match status" value="1"/>
</dbReference>
<dbReference type="InterPro" id="IPR035906">
    <property type="entry name" value="MetI-like_sf"/>
</dbReference>
<dbReference type="InterPro" id="IPR000515">
    <property type="entry name" value="MetI-like"/>
</dbReference>
<evidence type="ECO:0000256" key="3">
    <source>
        <dbReference type="ARBA" id="ARBA00010072"/>
    </source>
</evidence>
<evidence type="ECO:0000256" key="11">
    <source>
        <dbReference type="RuleBase" id="RU363032"/>
    </source>
</evidence>
<evidence type="ECO:0000256" key="1">
    <source>
        <dbReference type="ARBA" id="ARBA00003159"/>
    </source>
</evidence>
<comment type="similarity">
    <text evidence="3">Belongs to the binding-protein-dependent transport system permease family. HisMQ subfamily.</text>
</comment>
<feature type="transmembrane region" description="Helical" evidence="11">
    <location>
        <begin position="242"/>
        <end position="260"/>
    </location>
</feature>
<evidence type="ECO:0000256" key="4">
    <source>
        <dbReference type="ARBA" id="ARBA00022448"/>
    </source>
</evidence>
<dbReference type="PANTHER" id="PTHR30614">
    <property type="entry name" value="MEMBRANE COMPONENT OF AMINO ACID ABC TRANSPORTER"/>
    <property type="match status" value="1"/>
</dbReference>
<reference evidence="13" key="1">
    <citation type="submission" date="2024-06" db="EMBL/GenBank/DDBJ databases">
        <authorList>
            <person name="Coelho C."/>
            <person name="Bento M."/>
            <person name="Garcia E."/>
            <person name="Camelo A."/>
            <person name="Brandao I."/>
            <person name="Espirito Santo C."/>
            <person name="Trovao J."/>
            <person name="Verissimo A."/>
            <person name="Costa J."/>
            <person name="Tiago I."/>
        </authorList>
    </citation>
    <scope>NUCLEOTIDE SEQUENCE</scope>
    <source>
        <strain evidence="13">KWT182</strain>
    </source>
</reference>
<dbReference type="NCBIfam" id="TIGR01726">
    <property type="entry name" value="HEQRo_perm_3TM"/>
    <property type="match status" value="1"/>
</dbReference>
<comment type="function">
    <text evidence="1">Part of the binding-protein-dependent transport system for glutamine; probably responsible for the translocation of the substrate across the membrane.</text>
</comment>
<comment type="subcellular location">
    <subcellularLocation>
        <location evidence="2">Cell inner membrane</location>
        <topology evidence="2">Multi-pass membrane protein</topology>
    </subcellularLocation>
    <subcellularLocation>
        <location evidence="11">Cell membrane</location>
        <topology evidence="11">Multi-pass membrane protein</topology>
    </subcellularLocation>
</comment>
<keyword evidence="5" id="KW-1003">Cell membrane</keyword>
<dbReference type="GO" id="GO:0006865">
    <property type="term" value="P:amino acid transport"/>
    <property type="evidence" value="ECO:0007669"/>
    <property type="project" value="UniProtKB-KW"/>
</dbReference>